<protein>
    <submittedName>
        <fullName evidence="2">Os09g0562950 protein</fullName>
    </submittedName>
</protein>
<dbReference type="AlphaFoldDB" id="A0A0N7KR98"/>
<dbReference type="PaxDb" id="39947-A0A0N7KR98"/>
<reference evidence="2 3" key="2">
    <citation type="journal article" date="2013" name="Plant Cell Physiol.">
        <title>Rice Annotation Project Database (RAP-DB): an integrative and interactive database for rice genomics.</title>
        <authorList>
            <person name="Sakai H."/>
            <person name="Lee S.S."/>
            <person name="Tanaka T."/>
            <person name="Numa H."/>
            <person name="Kim J."/>
            <person name="Kawahara Y."/>
            <person name="Wakimoto H."/>
            <person name="Yang C.C."/>
            <person name="Iwamoto M."/>
            <person name="Abe T."/>
            <person name="Yamada Y."/>
            <person name="Muto A."/>
            <person name="Inokuchi H."/>
            <person name="Ikemura T."/>
            <person name="Matsumoto T."/>
            <person name="Sasaki T."/>
            <person name="Itoh T."/>
        </authorList>
    </citation>
    <scope>NUCLEOTIDE SEQUENCE [LARGE SCALE GENOMIC DNA]</scope>
    <source>
        <strain evidence="3">cv. Nipponbare</strain>
    </source>
</reference>
<feature type="compositionally biased region" description="Low complexity" evidence="1">
    <location>
        <begin position="90"/>
        <end position="112"/>
    </location>
</feature>
<reference evidence="2 3" key="3">
    <citation type="journal article" date="2013" name="Rice">
        <title>Improvement of the Oryza sativa Nipponbare reference genome using next generation sequence and optical map data.</title>
        <authorList>
            <person name="Kawahara Y."/>
            <person name="de la Bastide M."/>
            <person name="Hamilton J.P."/>
            <person name="Kanamori H."/>
            <person name="McCombie W.R."/>
            <person name="Ouyang S."/>
            <person name="Schwartz D.C."/>
            <person name="Tanaka T."/>
            <person name="Wu J."/>
            <person name="Zhou S."/>
            <person name="Childs K.L."/>
            <person name="Davidson R.M."/>
            <person name="Lin H."/>
            <person name="Quesada-Ocampo L."/>
            <person name="Vaillancourt B."/>
            <person name="Sakai H."/>
            <person name="Lee S.S."/>
            <person name="Kim J."/>
            <person name="Numa H."/>
            <person name="Itoh T."/>
            <person name="Buell C.R."/>
            <person name="Matsumoto T."/>
        </authorList>
    </citation>
    <scope>NUCLEOTIDE SEQUENCE [LARGE SCALE GENOMIC DNA]</scope>
    <source>
        <strain evidence="3">cv. Nipponbare</strain>
    </source>
</reference>
<feature type="region of interest" description="Disordered" evidence="1">
    <location>
        <begin position="74"/>
        <end position="112"/>
    </location>
</feature>
<accession>A0A0N7KR98</accession>
<dbReference type="EMBL" id="AP014965">
    <property type="protein sequence ID" value="BAT09418.1"/>
    <property type="molecule type" value="Genomic_DNA"/>
</dbReference>
<evidence type="ECO:0000313" key="3">
    <source>
        <dbReference type="Proteomes" id="UP000059680"/>
    </source>
</evidence>
<organism evidence="2 3">
    <name type="scientific">Oryza sativa subsp. japonica</name>
    <name type="common">Rice</name>
    <dbReference type="NCBI Taxonomy" id="39947"/>
    <lineage>
        <taxon>Eukaryota</taxon>
        <taxon>Viridiplantae</taxon>
        <taxon>Streptophyta</taxon>
        <taxon>Embryophyta</taxon>
        <taxon>Tracheophyta</taxon>
        <taxon>Spermatophyta</taxon>
        <taxon>Magnoliopsida</taxon>
        <taxon>Liliopsida</taxon>
        <taxon>Poales</taxon>
        <taxon>Poaceae</taxon>
        <taxon>BOP clade</taxon>
        <taxon>Oryzoideae</taxon>
        <taxon>Oryzeae</taxon>
        <taxon>Oryzinae</taxon>
        <taxon>Oryza</taxon>
        <taxon>Oryza sativa</taxon>
    </lineage>
</organism>
<dbReference type="Proteomes" id="UP000059680">
    <property type="component" value="Chromosome 9"/>
</dbReference>
<reference evidence="3" key="1">
    <citation type="journal article" date="2005" name="Nature">
        <title>The map-based sequence of the rice genome.</title>
        <authorList>
            <consortium name="International rice genome sequencing project (IRGSP)"/>
            <person name="Matsumoto T."/>
            <person name="Wu J."/>
            <person name="Kanamori H."/>
            <person name="Katayose Y."/>
            <person name="Fujisawa M."/>
            <person name="Namiki N."/>
            <person name="Mizuno H."/>
            <person name="Yamamoto K."/>
            <person name="Antonio B.A."/>
            <person name="Baba T."/>
            <person name="Sakata K."/>
            <person name="Nagamura Y."/>
            <person name="Aoki H."/>
            <person name="Arikawa K."/>
            <person name="Arita K."/>
            <person name="Bito T."/>
            <person name="Chiden Y."/>
            <person name="Fujitsuka N."/>
            <person name="Fukunaka R."/>
            <person name="Hamada M."/>
            <person name="Harada C."/>
            <person name="Hayashi A."/>
            <person name="Hijishita S."/>
            <person name="Honda M."/>
            <person name="Hosokawa S."/>
            <person name="Ichikawa Y."/>
            <person name="Idonuma A."/>
            <person name="Iijima M."/>
            <person name="Ikeda M."/>
            <person name="Ikeno M."/>
            <person name="Ito K."/>
            <person name="Ito S."/>
            <person name="Ito T."/>
            <person name="Ito Y."/>
            <person name="Ito Y."/>
            <person name="Iwabuchi A."/>
            <person name="Kamiya K."/>
            <person name="Karasawa W."/>
            <person name="Kurita K."/>
            <person name="Katagiri S."/>
            <person name="Kikuta A."/>
            <person name="Kobayashi H."/>
            <person name="Kobayashi N."/>
            <person name="Machita K."/>
            <person name="Maehara T."/>
            <person name="Masukawa M."/>
            <person name="Mizubayashi T."/>
            <person name="Mukai Y."/>
            <person name="Nagasaki H."/>
            <person name="Nagata Y."/>
            <person name="Naito S."/>
            <person name="Nakashima M."/>
            <person name="Nakama Y."/>
            <person name="Nakamichi Y."/>
            <person name="Nakamura M."/>
            <person name="Meguro A."/>
            <person name="Negishi M."/>
            <person name="Ohta I."/>
            <person name="Ohta T."/>
            <person name="Okamoto M."/>
            <person name="Ono N."/>
            <person name="Saji S."/>
            <person name="Sakaguchi M."/>
            <person name="Sakai K."/>
            <person name="Shibata M."/>
            <person name="Shimokawa T."/>
            <person name="Song J."/>
            <person name="Takazaki Y."/>
            <person name="Terasawa K."/>
            <person name="Tsugane M."/>
            <person name="Tsuji K."/>
            <person name="Ueda S."/>
            <person name="Waki K."/>
            <person name="Yamagata H."/>
            <person name="Yamamoto M."/>
            <person name="Yamamoto S."/>
            <person name="Yamane H."/>
            <person name="Yoshiki S."/>
            <person name="Yoshihara R."/>
            <person name="Yukawa K."/>
            <person name="Zhong H."/>
            <person name="Yano M."/>
            <person name="Yuan Q."/>
            <person name="Ouyang S."/>
            <person name="Liu J."/>
            <person name="Jones K.M."/>
            <person name="Gansberger K."/>
            <person name="Moffat K."/>
            <person name="Hill J."/>
            <person name="Bera J."/>
            <person name="Fadrosh D."/>
            <person name="Jin S."/>
            <person name="Johri S."/>
            <person name="Kim M."/>
            <person name="Overton L."/>
            <person name="Reardon M."/>
            <person name="Tsitrin T."/>
            <person name="Vuong H."/>
            <person name="Weaver B."/>
            <person name="Ciecko A."/>
            <person name="Tallon L."/>
            <person name="Jackson J."/>
            <person name="Pai G."/>
            <person name="Aken S.V."/>
            <person name="Utterback T."/>
            <person name="Reidmuller S."/>
            <person name="Feldblyum T."/>
            <person name="Hsiao J."/>
            <person name="Zismann V."/>
            <person name="Iobst S."/>
            <person name="de Vazeille A.R."/>
            <person name="Buell C.R."/>
            <person name="Ying K."/>
            <person name="Li Y."/>
            <person name="Lu T."/>
            <person name="Huang Y."/>
            <person name="Zhao Q."/>
            <person name="Feng Q."/>
            <person name="Zhang L."/>
            <person name="Zhu J."/>
            <person name="Weng Q."/>
            <person name="Mu J."/>
            <person name="Lu Y."/>
            <person name="Fan D."/>
            <person name="Liu Y."/>
            <person name="Guan J."/>
            <person name="Zhang Y."/>
            <person name="Yu S."/>
            <person name="Liu X."/>
            <person name="Zhang Y."/>
            <person name="Hong G."/>
            <person name="Han B."/>
            <person name="Choisne N."/>
            <person name="Demange N."/>
            <person name="Orjeda G."/>
            <person name="Samain S."/>
            <person name="Cattolico L."/>
            <person name="Pelletier E."/>
            <person name="Couloux A."/>
            <person name="Segurens B."/>
            <person name="Wincker P."/>
            <person name="D'Hont A."/>
            <person name="Scarpelli C."/>
            <person name="Weissenbach J."/>
            <person name="Salanoubat M."/>
            <person name="Quetier F."/>
            <person name="Yu Y."/>
            <person name="Kim H.R."/>
            <person name="Rambo T."/>
            <person name="Currie J."/>
            <person name="Collura K."/>
            <person name="Luo M."/>
            <person name="Yang T."/>
            <person name="Ammiraju J.S.S."/>
            <person name="Engler F."/>
            <person name="Soderlund C."/>
            <person name="Wing R.A."/>
            <person name="Palmer L.E."/>
            <person name="de la Bastide M."/>
            <person name="Spiegel L."/>
            <person name="Nascimento L."/>
            <person name="Zutavern T."/>
            <person name="O'Shaughnessy A."/>
            <person name="Dike S."/>
            <person name="Dedhia N."/>
            <person name="Preston R."/>
            <person name="Balija V."/>
            <person name="McCombie W.R."/>
            <person name="Chow T."/>
            <person name="Chen H."/>
            <person name="Chung M."/>
            <person name="Chen C."/>
            <person name="Shaw J."/>
            <person name="Wu H."/>
            <person name="Hsiao K."/>
            <person name="Chao Y."/>
            <person name="Chu M."/>
            <person name="Cheng C."/>
            <person name="Hour A."/>
            <person name="Lee P."/>
            <person name="Lin S."/>
            <person name="Lin Y."/>
            <person name="Liou J."/>
            <person name="Liu S."/>
            <person name="Hsing Y."/>
            <person name="Raghuvanshi S."/>
            <person name="Mohanty A."/>
            <person name="Bharti A.K."/>
            <person name="Gaur A."/>
            <person name="Gupta V."/>
            <person name="Kumar D."/>
            <person name="Ravi V."/>
            <person name="Vij S."/>
            <person name="Kapur A."/>
            <person name="Khurana P."/>
            <person name="Khurana P."/>
            <person name="Khurana J.P."/>
            <person name="Tyagi A.K."/>
            <person name="Gaikwad K."/>
            <person name="Singh A."/>
            <person name="Dalal V."/>
            <person name="Srivastava S."/>
            <person name="Dixit A."/>
            <person name="Pal A.K."/>
            <person name="Ghazi I.A."/>
            <person name="Yadav M."/>
            <person name="Pandit A."/>
            <person name="Bhargava A."/>
            <person name="Sureshbabu K."/>
            <person name="Batra K."/>
            <person name="Sharma T.R."/>
            <person name="Mohapatra T."/>
            <person name="Singh N.K."/>
            <person name="Messing J."/>
            <person name="Nelson A.B."/>
            <person name="Fuks G."/>
            <person name="Kavchok S."/>
            <person name="Keizer G."/>
            <person name="Linton E."/>
            <person name="Llaca V."/>
            <person name="Song R."/>
            <person name="Tanyolac B."/>
            <person name="Young S."/>
            <person name="Ho-Il K."/>
            <person name="Hahn J.H."/>
            <person name="Sangsakoo G."/>
            <person name="Vanavichit A."/>
            <person name="de Mattos Luiz.A.T."/>
            <person name="Zimmer P.D."/>
            <person name="Malone G."/>
            <person name="Dellagostin O."/>
            <person name="de Oliveira A.C."/>
            <person name="Bevan M."/>
            <person name="Bancroft I."/>
            <person name="Minx P."/>
            <person name="Cordum H."/>
            <person name="Wilson R."/>
            <person name="Cheng Z."/>
            <person name="Jin W."/>
            <person name="Jiang J."/>
            <person name="Leong S.A."/>
            <person name="Iwama H."/>
            <person name="Gojobori T."/>
            <person name="Itoh T."/>
            <person name="Niimura Y."/>
            <person name="Fujii Y."/>
            <person name="Habara T."/>
            <person name="Sakai H."/>
            <person name="Sato Y."/>
            <person name="Wilson G."/>
            <person name="Kumar K."/>
            <person name="McCouch S."/>
            <person name="Juretic N."/>
            <person name="Hoen D."/>
            <person name="Wright S."/>
            <person name="Bruskiewich R."/>
            <person name="Bureau T."/>
            <person name="Miyao A."/>
            <person name="Hirochika H."/>
            <person name="Nishikawa T."/>
            <person name="Kadowaki K."/>
            <person name="Sugiura M."/>
            <person name="Burr B."/>
            <person name="Sasaki T."/>
        </authorList>
    </citation>
    <scope>NUCLEOTIDE SEQUENCE [LARGE SCALE GENOMIC DNA]</scope>
    <source>
        <strain evidence="3">cv. Nipponbare</strain>
    </source>
</reference>
<sequence>MTLEHHRCRSGQGQARFSPVVHHLLVYHRCTIAPPPSKPSSVRGHHCTGAPHRLVSKCCHLIGLRLHQRHLLLRQPPPPRWPASSCRTGTSAMPPRTAATSSTTGRASPASAVTGCASAGALPLSAGQPPSLPPVARCRRVALP</sequence>
<dbReference type="InParanoid" id="A0A0N7KR98"/>
<evidence type="ECO:0000256" key="1">
    <source>
        <dbReference type="SAM" id="MobiDB-lite"/>
    </source>
</evidence>
<gene>
    <name evidence="2" type="ordered locus">Os09g0562950</name>
    <name evidence="2" type="ORF">OSNPB_090562950</name>
</gene>
<proteinExistence type="predicted"/>
<evidence type="ECO:0000313" key="2">
    <source>
        <dbReference type="EMBL" id="BAT09418.1"/>
    </source>
</evidence>
<name>A0A0N7KR98_ORYSJ</name>
<keyword evidence="3" id="KW-1185">Reference proteome</keyword>